<name>A0A379FD71_PROVU</name>
<feature type="region of interest" description="Disordered" evidence="1">
    <location>
        <begin position="139"/>
        <end position="180"/>
    </location>
</feature>
<dbReference type="EMBL" id="UGTW01000001">
    <property type="protein sequence ID" value="SUC17452.1"/>
    <property type="molecule type" value="Genomic_DNA"/>
</dbReference>
<evidence type="ECO:0000256" key="1">
    <source>
        <dbReference type="SAM" id="MobiDB-lite"/>
    </source>
</evidence>
<dbReference type="RefSeq" id="WP_052038468.1">
    <property type="nucleotide sequence ID" value="NZ_JAEHSF010000003.1"/>
</dbReference>
<dbReference type="Proteomes" id="UP000254331">
    <property type="component" value="Unassembled WGS sequence"/>
</dbReference>
<organism evidence="2 3">
    <name type="scientific">Proteus vulgaris</name>
    <dbReference type="NCBI Taxonomy" id="585"/>
    <lineage>
        <taxon>Bacteria</taxon>
        <taxon>Pseudomonadati</taxon>
        <taxon>Pseudomonadota</taxon>
        <taxon>Gammaproteobacteria</taxon>
        <taxon>Enterobacterales</taxon>
        <taxon>Morganellaceae</taxon>
        <taxon>Proteus</taxon>
    </lineage>
</organism>
<dbReference type="InterPro" id="IPR057869">
    <property type="entry name" value="HP1_YO34"/>
</dbReference>
<reference evidence="2 3" key="1">
    <citation type="submission" date="2018-06" db="EMBL/GenBank/DDBJ databases">
        <authorList>
            <consortium name="Pathogen Informatics"/>
            <person name="Doyle S."/>
        </authorList>
    </citation>
    <scope>NUCLEOTIDE SEQUENCE [LARGE SCALE GENOMIC DNA]</scope>
    <source>
        <strain evidence="2 3">NCTC10376</strain>
    </source>
</reference>
<gene>
    <name evidence="2" type="ORF">NCTC10376_03395</name>
</gene>
<protein>
    <recommendedName>
        <fullName evidence="4">Phage protein</fullName>
    </recommendedName>
</protein>
<evidence type="ECO:0000313" key="2">
    <source>
        <dbReference type="EMBL" id="SUC17452.1"/>
    </source>
</evidence>
<dbReference type="Pfam" id="PF25759">
    <property type="entry name" value="HP1_ORF34"/>
    <property type="match status" value="1"/>
</dbReference>
<evidence type="ECO:0008006" key="4">
    <source>
        <dbReference type="Google" id="ProtNLM"/>
    </source>
</evidence>
<dbReference type="AlphaFoldDB" id="A0A379FD71"/>
<dbReference type="OrthoDB" id="6314079at2"/>
<evidence type="ECO:0000313" key="3">
    <source>
        <dbReference type="Proteomes" id="UP000254331"/>
    </source>
</evidence>
<proteinExistence type="predicted"/>
<accession>A0A379FD71</accession>
<sequence length="194" mass="21557">MTQTPLNENNTPKVSQIITLALDGEAILLKNLTVTPSMMYQDKDQSGQSSSTVNSEQGIKPKELRITGTIPFTEEKTLTRLFALAEAKENGLLKRYRVANRMASAINFRLGTFTNGIDASKMDGKQAWQITFTLREHLSVPEKRESRSAGQVKAKTQNMSDKPKANGEGTPEQEQELSWFEKNVLKPVNDALGD</sequence>